<evidence type="ECO:0000313" key="4">
    <source>
        <dbReference type="EMBL" id="NHE55758.1"/>
    </source>
</evidence>
<dbReference type="InterPro" id="IPR011006">
    <property type="entry name" value="CheY-like_superfamily"/>
</dbReference>
<feature type="domain" description="Response regulatory" evidence="3">
    <location>
        <begin position="6"/>
        <end position="125"/>
    </location>
</feature>
<dbReference type="SMART" id="SM00448">
    <property type="entry name" value="REC"/>
    <property type="match status" value="1"/>
</dbReference>
<accession>A0ABX0H5W9</accession>
<dbReference type="Gene3D" id="3.40.50.2300">
    <property type="match status" value="1"/>
</dbReference>
<evidence type="ECO:0000256" key="2">
    <source>
        <dbReference type="PROSITE-ProRule" id="PRU00169"/>
    </source>
</evidence>
<dbReference type="PANTHER" id="PTHR44591:SF23">
    <property type="entry name" value="CHEY SUBFAMILY"/>
    <property type="match status" value="1"/>
</dbReference>
<dbReference type="InterPro" id="IPR050595">
    <property type="entry name" value="Bact_response_regulator"/>
</dbReference>
<proteinExistence type="predicted"/>
<sequence>MNNPSKVLVVEDDPFLADLIVSDLSKLFPLAPLTVLGPAETFSQAVELLRTGQPDVVLLDIDLQGDKQAGIKLAHHINLTLKFISIIFVSGLPNGFDLAKLTAPCGFLRKPYDRQQLADQLELLLIRKSQSTLSETNNLDSSYSKLQQPDAIFVATAHGELTALPLEKLVLLEADGKTIRAYLNSQPYPVVFTSPGLKNFFQEHEQNLAPDFFQLSRKHIVCLSRIQQIKHNQLLLAHQISTTEVKTISLPIPQNGDAKNSLFKKLGKNIY</sequence>
<dbReference type="RefSeq" id="WP_166142933.1">
    <property type="nucleotide sequence ID" value="NZ_JAANYN010000001.1"/>
</dbReference>
<evidence type="ECO:0000259" key="3">
    <source>
        <dbReference type="PROSITE" id="PS50110"/>
    </source>
</evidence>
<dbReference type="InterPro" id="IPR001789">
    <property type="entry name" value="Sig_transdc_resp-reg_receiver"/>
</dbReference>
<keyword evidence="5" id="KW-1185">Reference proteome</keyword>
<evidence type="ECO:0000256" key="1">
    <source>
        <dbReference type="ARBA" id="ARBA00022553"/>
    </source>
</evidence>
<dbReference type="PANTHER" id="PTHR44591">
    <property type="entry name" value="STRESS RESPONSE REGULATOR PROTEIN 1"/>
    <property type="match status" value="1"/>
</dbReference>
<evidence type="ECO:0000313" key="5">
    <source>
        <dbReference type="Proteomes" id="UP000649799"/>
    </source>
</evidence>
<gene>
    <name evidence="4" type="ORF">G9Q97_02900</name>
</gene>
<dbReference type="Gene3D" id="2.40.50.1020">
    <property type="entry name" value="LytTr DNA-binding domain"/>
    <property type="match status" value="1"/>
</dbReference>
<name>A0ABX0H5W9_9BACT</name>
<dbReference type="EMBL" id="JAANYN010000001">
    <property type="protein sequence ID" value="NHE55758.1"/>
    <property type="molecule type" value="Genomic_DNA"/>
</dbReference>
<dbReference type="SUPFAM" id="SSF52172">
    <property type="entry name" value="CheY-like"/>
    <property type="match status" value="1"/>
</dbReference>
<comment type="caution">
    <text evidence="4">The sequence shown here is derived from an EMBL/GenBank/DDBJ whole genome shotgun (WGS) entry which is preliminary data.</text>
</comment>
<feature type="modified residue" description="4-aspartylphosphate" evidence="2">
    <location>
        <position position="60"/>
    </location>
</feature>
<protein>
    <submittedName>
        <fullName evidence="4">Response regulator transcription factor</fullName>
    </submittedName>
</protein>
<reference evidence="4 5" key="1">
    <citation type="submission" date="2020-03" db="EMBL/GenBank/DDBJ databases">
        <title>Cyclobacterium plantarum sp. nov., a marine bacterium isolated from a coastal-marine wetland.</title>
        <authorList>
            <person name="Sanchez-Porro C."/>
            <person name="Ventosa A."/>
            <person name="Amoozegar M."/>
        </authorList>
    </citation>
    <scope>NUCLEOTIDE SEQUENCE [LARGE SCALE GENOMIC DNA]</scope>
    <source>
        <strain evidence="4 5">GBPx2</strain>
    </source>
</reference>
<dbReference type="PROSITE" id="PS50110">
    <property type="entry name" value="RESPONSE_REGULATORY"/>
    <property type="match status" value="1"/>
</dbReference>
<organism evidence="4 5">
    <name type="scientific">Cyclobacterium plantarum</name>
    <dbReference type="NCBI Taxonomy" id="2716263"/>
    <lineage>
        <taxon>Bacteria</taxon>
        <taxon>Pseudomonadati</taxon>
        <taxon>Bacteroidota</taxon>
        <taxon>Cytophagia</taxon>
        <taxon>Cytophagales</taxon>
        <taxon>Cyclobacteriaceae</taxon>
        <taxon>Cyclobacterium</taxon>
    </lineage>
</organism>
<dbReference type="Proteomes" id="UP000649799">
    <property type="component" value="Unassembled WGS sequence"/>
</dbReference>
<keyword evidence="1 2" id="KW-0597">Phosphoprotein</keyword>
<dbReference type="Pfam" id="PF00072">
    <property type="entry name" value="Response_reg"/>
    <property type="match status" value="1"/>
</dbReference>